<protein>
    <submittedName>
        <fullName evidence="3">PEP-CTERM sorting domain-containing protein</fullName>
    </submittedName>
</protein>
<evidence type="ECO:0000313" key="4">
    <source>
        <dbReference type="Proteomes" id="UP001597389"/>
    </source>
</evidence>
<name>A0ABW4Z7S6_9BACT</name>
<reference evidence="4" key="1">
    <citation type="journal article" date="2019" name="Int. J. Syst. Evol. Microbiol.">
        <title>The Global Catalogue of Microorganisms (GCM) 10K type strain sequencing project: providing services to taxonomists for standard genome sequencing and annotation.</title>
        <authorList>
            <consortium name="The Broad Institute Genomics Platform"/>
            <consortium name="The Broad Institute Genome Sequencing Center for Infectious Disease"/>
            <person name="Wu L."/>
            <person name="Ma J."/>
        </authorList>
    </citation>
    <scope>NUCLEOTIDE SEQUENCE [LARGE SCALE GENOMIC DNA]</scope>
    <source>
        <strain evidence="4">CCUG 57942</strain>
    </source>
</reference>
<gene>
    <name evidence="3" type="ORF">ACFSW8_02040</name>
</gene>
<dbReference type="InterPro" id="IPR013424">
    <property type="entry name" value="Ice-binding_C"/>
</dbReference>
<keyword evidence="4" id="KW-1185">Reference proteome</keyword>
<sequence length="267" mass="27886">MKQILTAIAATTLTSNAAIIAHYDANTGSPPDALSVVAPNDNSTPGDNTLWTLNDSSLGSGDAQEGAFEGGQGAWRNLDGTANNNPGYRTTLTTTDYQNMYDNGWSLTIRLRLQQGGQFISVGGDNNNTGTSFNFAGDRRIGASLNASGDDYTVAAVGAGGSTVTVTDGILNQTYVRIEIIGDAGAQTATWNLYNDDTNTLLSSQALTGWASGNGATDDNIGWQSGSSSGDNREAYYREVSLVSVPEPTSSALLGLSGLALILRRRK</sequence>
<proteinExistence type="predicted"/>
<comment type="caution">
    <text evidence="3">The sequence shown here is derived from an EMBL/GenBank/DDBJ whole genome shotgun (WGS) entry which is preliminary data.</text>
</comment>
<evidence type="ECO:0000256" key="1">
    <source>
        <dbReference type="SAM" id="SignalP"/>
    </source>
</evidence>
<dbReference type="Gene3D" id="2.60.120.200">
    <property type="match status" value="1"/>
</dbReference>
<feature type="domain" description="Ice-binding protein C-terminal" evidence="2">
    <location>
        <begin position="244"/>
        <end position="266"/>
    </location>
</feature>
<feature type="chain" id="PRO_5046282673" evidence="1">
    <location>
        <begin position="18"/>
        <end position="267"/>
    </location>
</feature>
<evidence type="ECO:0000313" key="3">
    <source>
        <dbReference type="EMBL" id="MFD2157672.1"/>
    </source>
</evidence>
<dbReference type="NCBIfam" id="TIGR02595">
    <property type="entry name" value="PEP_CTERM"/>
    <property type="match status" value="1"/>
</dbReference>
<dbReference type="Proteomes" id="UP001597389">
    <property type="component" value="Unassembled WGS sequence"/>
</dbReference>
<dbReference type="EMBL" id="JBHUJB010000011">
    <property type="protein sequence ID" value="MFD2157672.1"/>
    <property type="molecule type" value="Genomic_DNA"/>
</dbReference>
<accession>A0ABW4Z7S6</accession>
<organism evidence="3 4">
    <name type="scientific">Rubritalea tangerina</name>
    <dbReference type="NCBI Taxonomy" id="430798"/>
    <lineage>
        <taxon>Bacteria</taxon>
        <taxon>Pseudomonadati</taxon>
        <taxon>Verrucomicrobiota</taxon>
        <taxon>Verrucomicrobiia</taxon>
        <taxon>Verrucomicrobiales</taxon>
        <taxon>Rubritaleaceae</taxon>
        <taxon>Rubritalea</taxon>
    </lineage>
</organism>
<keyword evidence="1" id="KW-0732">Signal</keyword>
<feature type="signal peptide" evidence="1">
    <location>
        <begin position="1"/>
        <end position="17"/>
    </location>
</feature>
<dbReference type="RefSeq" id="WP_377089262.1">
    <property type="nucleotide sequence ID" value="NZ_JBHSJL010000014.1"/>
</dbReference>
<evidence type="ECO:0000259" key="2">
    <source>
        <dbReference type="Pfam" id="PF07589"/>
    </source>
</evidence>
<dbReference type="Pfam" id="PF07589">
    <property type="entry name" value="PEP-CTERM"/>
    <property type="match status" value="1"/>
</dbReference>